<dbReference type="InParanoid" id="A0A5J5EDK9"/>
<dbReference type="EMBL" id="VXIS01000504">
    <property type="protein sequence ID" value="KAA8893097.1"/>
    <property type="molecule type" value="Genomic_DNA"/>
</dbReference>
<organism evidence="1 2">
    <name type="scientific">Sphaerosporella brunnea</name>
    <dbReference type="NCBI Taxonomy" id="1250544"/>
    <lineage>
        <taxon>Eukaryota</taxon>
        <taxon>Fungi</taxon>
        <taxon>Dikarya</taxon>
        <taxon>Ascomycota</taxon>
        <taxon>Pezizomycotina</taxon>
        <taxon>Pezizomycetes</taxon>
        <taxon>Pezizales</taxon>
        <taxon>Pyronemataceae</taxon>
        <taxon>Sphaerosporella</taxon>
    </lineage>
</organism>
<evidence type="ECO:0000313" key="2">
    <source>
        <dbReference type="Proteomes" id="UP000326924"/>
    </source>
</evidence>
<proteinExistence type="predicted"/>
<keyword evidence="2" id="KW-1185">Reference proteome</keyword>
<name>A0A5J5EDK9_9PEZI</name>
<sequence length="376" mass="42030">MTTLLTYYSIKPLRSVTMSQPIANESTPEAESWTIMPDGDWLQRNTDMLANSLSPAGEQLPRRLTQLAVRCVEQRSGRKLHQYERECLDEYILKHLPAAPAAGITDLGALSRNGTLFSQVDLIMDEIAGNVSTGSLTAPAQTIFVLDTPAALHAFLLQTVGEDPDSGMDTSSGTGGFSEGYEGTIVTSVETEKRVTSVHEEMAEADGEEESLATARNVRKRARGQGKQAPQILLCGYCRETFNKKSELIRHFTELQKPCTEKINFHPNVAGRQCDRCGCKTPGSPQALDSHEQHQRDFDDRVWIHNLGSRWIRIIPKFSGQTEVGPHERDASRTQRPQCFVFGKRNLEREQWQYRHVSFQLPPNGFKGSDVQARNS</sequence>
<comment type="caution">
    <text evidence="1">The sequence shown here is derived from an EMBL/GenBank/DDBJ whole genome shotgun (WGS) entry which is preliminary data.</text>
</comment>
<accession>A0A5J5EDK9</accession>
<dbReference type="AlphaFoldDB" id="A0A5J5EDK9"/>
<dbReference type="Proteomes" id="UP000326924">
    <property type="component" value="Unassembled WGS sequence"/>
</dbReference>
<gene>
    <name evidence="1" type="ORF">FN846DRAFT_896281</name>
</gene>
<evidence type="ECO:0000313" key="1">
    <source>
        <dbReference type="EMBL" id="KAA8893097.1"/>
    </source>
</evidence>
<protein>
    <submittedName>
        <fullName evidence="1">Uncharacterized protein</fullName>
    </submittedName>
</protein>
<reference evidence="1 2" key="1">
    <citation type="submission" date="2019-09" db="EMBL/GenBank/DDBJ databases">
        <title>Draft genome of the ectomycorrhizal ascomycete Sphaerosporella brunnea.</title>
        <authorList>
            <consortium name="DOE Joint Genome Institute"/>
            <person name="Benucci G.M."/>
            <person name="Marozzi G."/>
            <person name="Antonielli L."/>
            <person name="Sanchez S."/>
            <person name="Marco P."/>
            <person name="Wang X."/>
            <person name="Falini L.B."/>
            <person name="Barry K."/>
            <person name="Haridas S."/>
            <person name="Lipzen A."/>
            <person name="Labutti K."/>
            <person name="Grigoriev I.V."/>
            <person name="Murat C."/>
            <person name="Martin F."/>
            <person name="Albertini E."/>
            <person name="Donnini D."/>
            <person name="Bonito G."/>
        </authorList>
    </citation>
    <scope>NUCLEOTIDE SEQUENCE [LARGE SCALE GENOMIC DNA]</scope>
    <source>
        <strain evidence="1 2">Sb_GMNB300</strain>
    </source>
</reference>